<dbReference type="SUPFAM" id="SSF46785">
    <property type="entry name" value="Winged helix' DNA-binding domain"/>
    <property type="match status" value="1"/>
</dbReference>
<dbReference type="CDD" id="cd08422">
    <property type="entry name" value="PBP2_CrgA_like"/>
    <property type="match status" value="1"/>
</dbReference>
<dbReference type="Pfam" id="PF03466">
    <property type="entry name" value="LysR_substrate"/>
    <property type="match status" value="1"/>
</dbReference>
<evidence type="ECO:0000256" key="2">
    <source>
        <dbReference type="ARBA" id="ARBA00023015"/>
    </source>
</evidence>
<keyword evidence="3" id="KW-0238">DNA-binding</keyword>
<keyword evidence="4" id="KW-0804">Transcription</keyword>
<dbReference type="InterPro" id="IPR036390">
    <property type="entry name" value="WH_DNA-bd_sf"/>
</dbReference>
<feature type="domain" description="HTH lysR-type" evidence="5">
    <location>
        <begin position="7"/>
        <end position="63"/>
    </location>
</feature>
<dbReference type="Proteomes" id="UP000032568">
    <property type="component" value="Chromosome"/>
</dbReference>
<dbReference type="Gene3D" id="1.10.10.10">
    <property type="entry name" value="Winged helix-like DNA-binding domain superfamily/Winged helix DNA-binding domain"/>
    <property type="match status" value="1"/>
</dbReference>
<sequence length="298" mass="33475">MQTILKDIRKMVVFAQVAADGSFTRAAQSLNLGKASVSEQISQLEHELKVSLLNRSTRRVSLTEAGEIFLSHCRQMIEQAQAAHDSVSGLSELPHGKLRVSTTVDFSVFQLAPLLAGFRQKFPDIRLEIVPDDGITDLVAEQIDIAIRIGKPDDSSYRYRLLRRFQLVMVAGKGYCEQFDLPETLADLLDHQWISLTLQTNTIKLSGLKHGQHQQIEVIPAYASSSPMLSHTMVKENLGIAMLPEFLVEREIQAGNMVRVLKDYEFIKGEVCVLYPYSLQVPAKTRVFIDYLLQAMPC</sequence>
<evidence type="ECO:0000259" key="5">
    <source>
        <dbReference type="PROSITE" id="PS50931"/>
    </source>
</evidence>
<name>A0AAF0C5D8_9GAMM</name>
<reference evidence="6 7" key="1">
    <citation type="journal article" date="2015" name="Genome Announc.">
        <title>Draft Genome Sequences of Marine Isolates of Thalassomonas viridans and Thalassomonas actiniarum.</title>
        <authorList>
            <person name="Olonade I."/>
            <person name="van Zyl L.J."/>
            <person name="Trindade M."/>
        </authorList>
    </citation>
    <scope>NUCLEOTIDE SEQUENCE [LARGE SCALE GENOMIC DNA]</scope>
    <source>
        <strain evidence="6 7">A5K-106</strain>
    </source>
</reference>
<dbReference type="GO" id="GO:0006351">
    <property type="term" value="P:DNA-templated transcription"/>
    <property type="evidence" value="ECO:0007669"/>
    <property type="project" value="TreeGrafter"/>
</dbReference>
<keyword evidence="2" id="KW-0805">Transcription regulation</keyword>
<evidence type="ECO:0000256" key="1">
    <source>
        <dbReference type="ARBA" id="ARBA00009437"/>
    </source>
</evidence>
<dbReference type="PRINTS" id="PR00039">
    <property type="entry name" value="HTHLYSR"/>
</dbReference>
<gene>
    <name evidence="6" type="ORF">SG35_010365</name>
</gene>
<dbReference type="Pfam" id="PF00126">
    <property type="entry name" value="HTH_1"/>
    <property type="match status" value="1"/>
</dbReference>
<dbReference type="FunFam" id="1.10.10.10:FF:000001">
    <property type="entry name" value="LysR family transcriptional regulator"/>
    <property type="match status" value="1"/>
</dbReference>
<dbReference type="InterPro" id="IPR005119">
    <property type="entry name" value="LysR_subst-bd"/>
</dbReference>
<dbReference type="InterPro" id="IPR000847">
    <property type="entry name" value="LysR_HTH_N"/>
</dbReference>
<comment type="similarity">
    <text evidence="1">Belongs to the LysR transcriptional regulatory family.</text>
</comment>
<evidence type="ECO:0000256" key="4">
    <source>
        <dbReference type="ARBA" id="ARBA00023163"/>
    </source>
</evidence>
<dbReference type="PROSITE" id="PS50931">
    <property type="entry name" value="HTH_LYSR"/>
    <property type="match status" value="1"/>
</dbReference>
<dbReference type="KEGG" id="tact:SG35_010365"/>
<dbReference type="GO" id="GO:0003700">
    <property type="term" value="F:DNA-binding transcription factor activity"/>
    <property type="evidence" value="ECO:0007669"/>
    <property type="project" value="InterPro"/>
</dbReference>
<dbReference type="Gene3D" id="3.40.190.290">
    <property type="match status" value="1"/>
</dbReference>
<dbReference type="GO" id="GO:0043565">
    <property type="term" value="F:sequence-specific DNA binding"/>
    <property type="evidence" value="ECO:0007669"/>
    <property type="project" value="TreeGrafter"/>
</dbReference>
<organism evidence="6 7">
    <name type="scientific">Thalassomonas actiniarum</name>
    <dbReference type="NCBI Taxonomy" id="485447"/>
    <lineage>
        <taxon>Bacteria</taxon>
        <taxon>Pseudomonadati</taxon>
        <taxon>Pseudomonadota</taxon>
        <taxon>Gammaproteobacteria</taxon>
        <taxon>Alteromonadales</taxon>
        <taxon>Colwelliaceae</taxon>
        <taxon>Thalassomonas</taxon>
    </lineage>
</organism>
<evidence type="ECO:0000313" key="6">
    <source>
        <dbReference type="EMBL" id="WDE00991.1"/>
    </source>
</evidence>
<evidence type="ECO:0000313" key="7">
    <source>
        <dbReference type="Proteomes" id="UP000032568"/>
    </source>
</evidence>
<proteinExistence type="inferred from homology"/>
<dbReference type="PANTHER" id="PTHR30537">
    <property type="entry name" value="HTH-TYPE TRANSCRIPTIONAL REGULATOR"/>
    <property type="match status" value="1"/>
</dbReference>
<dbReference type="PANTHER" id="PTHR30537:SF81">
    <property type="entry name" value="TRANSCRIPTIONAL REGULATOR-RELATED"/>
    <property type="match status" value="1"/>
</dbReference>
<protein>
    <submittedName>
        <fullName evidence="6">LysR family transcriptional regulator</fullName>
    </submittedName>
</protein>
<dbReference type="RefSeq" id="WP_152646850.1">
    <property type="nucleotide sequence ID" value="NZ_CP059735.1"/>
</dbReference>
<evidence type="ECO:0000256" key="3">
    <source>
        <dbReference type="ARBA" id="ARBA00023125"/>
    </source>
</evidence>
<keyword evidence="7" id="KW-1185">Reference proteome</keyword>
<dbReference type="InterPro" id="IPR058163">
    <property type="entry name" value="LysR-type_TF_proteobact-type"/>
</dbReference>
<dbReference type="SUPFAM" id="SSF53850">
    <property type="entry name" value="Periplasmic binding protein-like II"/>
    <property type="match status" value="1"/>
</dbReference>
<dbReference type="EMBL" id="CP059735">
    <property type="protein sequence ID" value="WDE00991.1"/>
    <property type="molecule type" value="Genomic_DNA"/>
</dbReference>
<dbReference type="AlphaFoldDB" id="A0AAF0C5D8"/>
<dbReference type="InterPro" id="IPR036388">
    <property type="entry name" value="WH-like_DNA-bd_sf"/>
</dbReference>
<accession>A0AAF0C5D8</accession>
<reference evidence="6 7" key="2">
    <citation type="journal article" date="2022" name="Mar. Drugs">
        <title>Bioassay-Guided Fractionation Leads to the Detection of Cholic Acid Generated by the Rare Thalassomonas sp.</title>
        <authorList>
            <person name="Pheiffer F."/>
            <person name="Schneider Y.K."/>
            <person name="Hansen E.H."/>
            <person name="Andersen J.H."/>
            <person name="Isaksson J."/>
            <person name="Busche T."/>
            <person name="R C."/>
            <person name="Kalinowski J."/>
            <person name="Zyl L.V."/>
            <person name="Trindade M."/>
        </authorList>
    </citation>
    <scope>NUCLEOTIDE SEQUENCE [LARGE SCALE GENOMIC DNA]</scope>
    <source>
        <strain evidence="6 7">A5K-106</strain>
    </source>
</reference>